<dbReference type="InterPro" id="IPR001633">
    <property type="entry name" value="EAL_dom"/>
</dbReference>
<feature type="domain" description="EAL" evidence="1">
    <location>
        <begin position="331"/>
        <end position="585"/>
    </location>
</feature>
<reference evidence="3 4" key="1">
    <citation type="submission" date="2019-11" db="EMBL/GenBank/DDBJ databases">
        <title>Comparative genomics of hydrocarbon-degrading Desulfosarcina strains.</title>
        <authorList>
            <person name="Watanabe M."/>
            <person name="Kojima H."/>
            <person name="Fukui M."/>
        </authorList>
    </citation>
    <scope>NUCLEOTIDE SEQUENCE [LARGE SCALE GENOMIC DNA]</scope>
    <source>
        <strain evidence="3 4">PL12</strain>
    </source>
</reference>
<dbReference type="InterPro" id="IPR013656">
    <property type="entry name" value="PAS_4"/>
</dbReference>
<proteinExistence type="predicted"/>
<dbReference type="InterPro" id="IPR029787">
    <property type="entry name" value="Nucleotide_cyclase"/>
</dbReference>
<dbReference type="InterPro" id="IPR000160">
    <property type="entry name" value="GGDEF_dom"/>
</dbReference>
<dbReference type="Gene3D" id="3.30.70.270">
    <property type="match status" value="1"/>
</dbReference>
<dbReference type="KEGG" id="dalk:DSCA_01310"/>
<gene>
    <name evidence="3" type="ORF">DSCA_01310</name>
</gene>
<dbReference type="SMART" id="SM00267">
    <property type="entry name" value="GGDEF"/>
    <property type="match status" value="1"/>
</dbReference>
<keyword evidence="4" id="KW-1185">Reference proteome</keyword>
<sequence length="585" mass="66710">MNPNDLVHKKLEHELSLYKMMVNASLDSITLIDRDYKYCIVTDAYTRARQLKKEEILNHTVADVWGKKIFQEIIKQKLDECFSGKTVSHIAAYEFNRNEINYIETVYTPCFTSGSIASHAVVISHNITELKKSQEKIEALAYYDSLTHLPSRPLFLDRLYHEITIAKRKGTSVAVFFFDLDEFKKTNDTFGHSAGDKLLAGVGDRLKKYLRETDTIARPGGTINLDEKNNSDYLARIGGDEFTFIIPDISDKRITTGIAERILTLFEAPFEISDREVFISTSIGIAFYPDDGNDVETVLKNADTAMYKAKERGKNTYQYYSREMNQKAKARTFVETKLRYAVKNSELQLYYQPQYNIENSQMTGVEALIRWDDKDMGLISPKDFIPLAEETGLIIEIGDWVLQSACHQGRIWQDQGINNLNLCVNLSVRQFFDPHLVDKIKSAVENSGFDPACLELEITETAMLHNTDRAVLIMKELKEMGIKIALDDFGTGYSSLVHLKLFHVDTLKIDQVFIRNADLKGRDGAIISSMIDMCHKLQIKAVAEGVETIESLTFLKERRCHLAQGFFFSPPLPVDKFEDLLCLKN</sequence>
<dbReference type="FunFam" id="3.20.20.450:FF:000001">
    <property type="entry name" value="Cyclic di-GMP phosphodiesterase yahA"/>
    <property type="match status" value="1"/>
</dbReference>
<dbReference type="Gene3D" id="3.30.450.20">
    <property type="entry name" value="PAS domain"/>
    <property type="match status" value="1"/>
</dbReference>
<dbReference type="InterPro" id="IPR052155">
    <property type="entry name" value="Biofilm_reg_signaling"/>
</dbReference>
<dbReference type="CDD" id="cd01948">
    <property type="entry name" value="EAL"/>
    <property type="match status" value="1"/>
</dbReference>
<dbReference type="CDD" id="cd01949">
    <property type="entry name" value="GGDEF"/>
    <property type="match status" value="1"/>
</dbReference>
<dbReference type="PROSITE" id="PS50887">
    <property type="entry name" value="GGDEF"/>
    <property type="match status" value="1"/>
</dbReference>
<dbReference type="Pfam" id="PF00563">
    <property type="entry name" value="EAL"/>
    <property type="match status" value="1"/>
</dbReference>
<dbReference type="SUPFAM" id="SSF55073">
    <property type="entry name" value="Nucleotide cyclase"/>
    <property type="match status" value="2"/>
</dbReference>
<dbReference type="PANTHER" id="PTHR44757:SF2">
    <property type="entry name" value="BIOFILM ARCHITECTURE MAINTENANCE PROTEIN MBAA"/>
    <property type="match status" value="1"/>
</dbReference>
<dbReference type="RefSeq" id="WP_155314617.1">
    <property type="nucleotide sequence ID" value="NZ_AP021874.1"/>
</dbReference>
<organism evidence="3 4">
    <name type="scientific">Desulfosarcina alkanivorans</name>
    <dbReference type="NCBI Taxonomy" id="571177"/>
    <lineage>
        <taxon>Bacteria</taxon>
        <taxon>Pseudomonadati</taxon>
        <taxon>Thermodesulfobacteriota</taxon>
        <taxon>Desulfobacteria</taxon>
        <taxon>Desulfobacterales</taxon>
        <taxon>Desulfosarcinaceae</taxon>
        <taxon>Desulfosarcina</taxon>
    </lineage>
</organism>
<dbReference type="Pfam" id="PF08448">
    <property type="entry name" value="PAS_4"/>
    <property type="match status" value="1"/>
</dbReference>
<dbReference type="Gene3D" id="3.20.20.450">
    <property type="entry name" value="EAL domain"/>
    <property type="match status" value="1"/>
</dbReference>
<evidence type="ECO:0000259" key="1">
    <source>
        <dbReference type="PROSITE" id="PS50883"/>
    </source>
</evidence>
<dbReference type="SUPFAM" id="SSF141868">
    <property type="entry name" value="EAL domain-like"/>
    <property type="match status" value="1"/>
</dbReference>
<dbReference type="AlphaFoldDB" id="A0A5K7YHK9"/>
<protein>
    <recommendedName>
        <fullName evidence="5">GGDEF domain-containing protein</fullName>
    </recommendedName>
</protein>
<dbReference type="InterPro" id="IPR035965">
    <property type="entry name" value="PAS-like_dom_sf"/>
</dbReference>
<name>A0A5K7YHK9_9BACT</name>
<dbReference type="PANTHER" id="PTHR44757">
    <property type="entry name" value="DIGUANYLATE CYCLASE DGCP"/>
    <property type="match status" value="1"/>
</dbReference>
<evidence type="ECO:0008006" key="5">
    <source>
        <dbReference type="Google" id="ProtNLM"/>
    </source>
</evidence>
<dbReference type="NCBIfam" id="TIGR00254">
    <property type="entry name" value="GGDEF"/>
    <property type="match status" value="2"/>
</dbReference>
<dbReference type="PROSITE" id="PS50883">
    <property type="entry name" value="EAL"/>
    <property type="match status" value="1"/>
</dbReference>
<dbReference type="EMBL" id="AP021874">
    <property type="protein sequence ID" value="BBO66201.1"/>
    <property type="molecule type" value="Genomic_DNA"/>
</dbReference>
<evidence type="ECO:0000313" key="4">
    <source>
        <dbReference type="Proteomes" id="UP000427906"/>
    </source>
</evidence>
<dbReference type="InterPro" id="IPR043128">
    <property type="entry name" value="Rev_trsase/Diguanyl_cyclase"/>
</dbReference>
<dbReference type="Proteomes" id="UP000427906">
    <property type="component" value="Chromosome"/>
</dbReference>
<evidence type="ECO:0000313" key="3">
    <source>
        <dbReference type="EMBL" id="BBO66201.1"/>
    </source>
</evidence>
<feature type="domain" description="GGDEF" evidence="2">
    <location>
        <begin position="171"/>
        <end position="322"/>
    </location>
</feature>
<dbReference type="OrthoDB" id="9759431at2"/>
<evidence type="ECO:0000259" key="2">
    <source>
        <dbReference type="PROSITE" id="PS50887"/>
    </source>
</evidence>
<dbReference type="Pfam" id="PF00990">
    <property type="entry name" value="GGDEF"/>
    <property type="match status" value="2"/>
</dbReference>
<accession>A0A5K7YHK9</accession>
<dbReference type="SMART" id="SM00052">
    <property type="entry name" value="EAL"/>
    <property type="match status" value="1"/>
</dbReference>
<dbReference type="SUPFAM" id="SSF55785">
    <property type="entry name" value="PYP-like sensor domain (PAS domain)"/>
    <property type="match status" value="1"/>
</dbReference>
<dbReference type="InterPro" id="IPR035919">
    <property type="entry name" value="EAL_sf"/>
</dbReference>